<keyword evidence="1" id="KW-0808">Transferase</keyword>
<proteinExistence type="predicted"/>
<dbReference type="AlphaFoldDB" id="A0AAJ4MVG4"/>
<dbReference type="InterPro" id="IPR051706">
    <property type="entry name" value="Glycosyltransferase_domain"/>
</dbReference>
<dbReference type="EMBL" id="CP071520">
    <property type="protein sequence ID" value="QSX97900.1"/>
    <property type="molecule type" value="Genomic_DNA"/>
</dbReference>
<dbReference type="Proteomes" id="UP000662821">
    <property type="component" value="Chromosome"/>
</dbReference>
<evidence type="ECO:0008006" key="4">
    <source>
        <dbReference type="Google" id="ProtNLM"/>
    </source>
</evidence>
<gene>
    <name evidence="2" type="ORF">J3P46_08280</name>
</gene>
<dbReference type="InterPro" id="IPR007577">
    <property type="entry name" value="GlycoTrfase_DXD_sugar-bd_CS"/>
</dbReference>
<evidence type="ECO:0000256" key="1">
    <source>
        <dbReference type="ARBA" id="ARBA00022679"/>
    </source>
</evidence>
<dbReference type="GO" id="GO:0051999">
    <property type="term" value="P:mannosyl-inositol phosphorylceramide biosynthetic process"/>
    <property type="evidence" value="ECO:0007669"/>
    <property type="project" value="TreeGrafter"/>
</dbReference>
<dbReference type="Pfam" id="PF04488">
    <property type="entry name" value="Gly_transf_sug"/>
    <property type="match status" value="1"/>
</dbReference>
<evidence type="ECO:0000313" key="3">
    <source>
        <dbReference type="Proteomes" id="UP000662821"/>
    </source>
</evidence>
<sequence>MNGLHERCVASWRKYCPDYEIKLWNESNSNLDNAYCRAAIKQKKWAFVADWVRFDALVAHGGIYLDTDLELIRPIDELLIGVDCLLARESKRSIATAFIACQAGDLTMQHARSLIADELSKRQMFATSPHILKRAVALAGAEHSRILTPKSFYPFNPYDPDIARNPRQFMYADVTAETYGVHHYGLHGSWADGRVQRLLSRALAKLAIRRKWQISFNPFPGNWN</sequence>
<protein>
    <recommendedName>
        <fullName evidence="4">Mannosyltransferase OCH1 and related enzymes</fullName>
    </recommendedName>
</protein>
<name>A0AAJ4MVG4_9BURK</name>
<dbReference type="SUPFAM" id="SSF53448">
    <property type="entry name" value="Nucleotide-diphospho-sugar transferases"/>
    <property type="match status" value="1"/>
</dbReference>
<organism evidence="2 3">
    <name type="scientific">Janthinobacterium lividum</name>
    <dbReference type="NCBI Taxonomy" id="29581"/>
    <lineage>
        <taxon>Bacteria</taxon>
        <taxon>Pseudomonadati</taxon>
        <taxon>Pseudomonadota</taxon>
        <taxon>Betaproteobacteria</taxon>
        <taxon>Burkholderiales</taxon>
        <taxon>Oxalobacteraceae</taxon>
        <taxon>Janthinobacterium</taxon>
    </lineage>
</organism>
<dbReference type="GO" id="GO:0000030">
    <property type="term" value="F:mannosyltransferase activity"/>
    <property type="evidence" value="ECO:0007669"/>
    <property type="project" value="TreeGrafter"/>
</dbReference>
<dbReference type="PANTHER" id="PTHR32385">
    <property type="entry name" value="MANNOSYL PHOSPHORYLINOSITOL CERAMIDE SYNTHASE"/>
    <property type="match status" value="1"/>
</dbReference>
<dbReference type="PANTHER" id="PTHR32385:SF15">
    <property type="entry name" value="INOSITOL PHOSPHOCERAMIDE MANNOSYLTRANSFERASE 1"/>
    <property type="match status" value="1"/>
</dbReference>
<reference evidence="2 3" key="1">
    <citation type="submission" date="2021-03" db="EMBL/GenBank/DDBJ databases">
        <title>Draft genome sequence of Janthinobacterium sp. strain PLB02 isolated from infected primmorphs (Lubomirskia baicalensis).</title>
        <authorList>
            <person name="Chernogor L.I."/>
            <person name="Belikov S.I."/>
            <person name="Petrushin I.S."/>
        </authorList>
    </citation>
    <scope>NUCLEOTIDE SEQUENCE [LARGE SCALE GENOMIC DNA]</scope>
    <source>
        <strain evidence="2 3">PLB02</strain>
    </source>
</reference>
<dbReference type="RefSeq" id="WP_191909603.1">
    <property type="nucleotide sequence ID" value="NZ_CP071520.1"/>
</dbReference>
<evidence type="ECO:0000313" key="2">
    <source>
        <dbReference type="EMBL" id="QSX97900.1"/>
    </source>
</evidence>
<dbReference type="InterPro" id="IPR029044">
    <property type="entry name" value="Nucleotide-diphossugar_trans"/>
</dbReference>
<dbReference type="GO" id="GO:0016020">
    <property type="term" value="C:membrane"/>
    <property type="evidence" value="ECO:0007669"/>
    <property type="project" value="GOC"/>
</dbReference>
<accession>A0AAJ4MVG4</accession>
<dbReference type="Gene3D" id="3.90.550.20">
    <property type="match status" value="1"/>
</dbReference>